<accession>A0A0B6ZSS4</accession>
<organism evidence="2">
    <name type="scientific">Arion vulgaris</name>
    <dbReference type="NCBI Taxonomy" id="1028688"/>
    <lineage>
        <taxon>Eukaryota</taxon>
        <taxon>Metazoa</taxon>
        <taxon>Spiralia</taxon>
        <taxon>Lophotrochozoa</taxon>
        <taxon>Mollusca</taxon>
        <taxon>Gastropoda</taxon>
        <taxon>Heterobranchia</taxon>
        <taxon>Euthyneura</taxon>
        <taxon>Panpulmonata</taxon>
        <taxon>Eupulmonata</taxon>
        <taxon>Stylommatophora</taxon>
        <taxon>Helicina</taxon>
        <taxon>Arionoidea</taxon>
        <taxon>Arionidae</taxon>
        <taxon>Arion</taxon>
    </lineage>
</organism>
<evidence type="ECO:0000256" key="1">
    <source>
        <dbReference type="SAM" id="MobiDB-lite"/>
    </source>
</evidence>
<proteinExistence type="predicted"/>
<reference evidence="2" key="1">
    <citation type="submission" date="2014-12" db="EMBL/GenBank/DDBJ databases">
        <title>Insight into the proteome of Arion vulgaris.</title>
        <authorList>
            <person name="Aradska J."/>
            <person name="Bulat T."/>
            <person name="Smidak R."/>
            <person name="Sarate P."/>
            <person name="Gangsoo J."/>
            <person name="Sialana F."/>
            <person name="Bilban M."/>
            <person name="Lubec G."/>
        </authorList>
    </citation>
    <scope>NUCLEOTIDE SEQUENCE</scope>
    <source>
        <tissue evidence="2">Skin</tissue>
    </source>
</reference>
<feature type="region of interest" description="Disordered" evidence="1">
    <location>
        <begin position="1"/>
        <end position="50"/>
    </location>
</feature>
<sequence length="206" mass="22961">WQPNSSVSGNQRNNNSNYQQNGDAKVHEHRMFSSDKMSPPQQYMGNSDNLDYSKHKQYLWTHAKKETELLKGIPGSDVSPQEFLIGHGSTSQNLKQKEDRASRQGRPSSAKLSSVMVPVNATPIIAYTHMKKALGIISGKDNNTKGRPPSGRQYASKMASMTPGDDLRNEHGSRNDGSTTTFSCPHCDKMYLKSRDLDIHLTYCST</sequence>
<gene>
    <name evidence="2" type="primary">ORF79086</name>
</gene>
<protein>
    <submittedName>
        <fullName evidence="2">Uncharacterized protein</fullName>
    </submittedName>
</protein>
<feature type="region of interest" description="Disordered" evidence="1">
    <location>
        <begin position="80"/>
        <end position="113"/>
    </location>
</feature>
<feature type="compositionally biased region" description="Basic and acidic residues" evidence="1">
    <location>
        <begin position="165"/>
        <end position="174"/>
    </location>
</feature>
<feature type="compositionally biased region" description="Low complexity" evidence="1">
    <location>
        <begin position="1"/>
        <end position="21"/>
    </location>
</feature>
<dbReference type="AlphaFoldDB" id="A0A0B6ZSS4"/>
<feature type="non-terminal residue" evidence="2">
    <location>
        <position position="1"/>
    </location>
</feature>
<feature type="region of interest" description="Disordered" evidence="1">
    <location>
        <begin position="138"/>
        <end position="179"/>
    </location>
</feature>
<evidence type="ECO:0000313" key="2">
    <source>
        <dbReference type="EMBL" id="CEK71603.1"/>
    </source>
</evidence>
<feature type="compositionally biased region" description="Basic and acidic residues" evidence="1">
    <location>
        <begin position="24"/>
        <end position="33"/>
    </location>
</feature>
<dbReference type="EMBL" id="HACG01024738">
    <property type="protein sequence ID" value="CEK71603.1"/>
    <property type="molecule type" value="Transcribed_RNA"/>
</dbReference>
<name>A0A0B6ZSS4_9EUPU</name>
<feature type="compositionally biased region" description="Polar residues" evidence="1">
    <location>
        <begin position="35"/>
        <end position="50"/>
    </location>
</feature>